<organism evidence="3">
    <name type="scientific">viral metagenome</name>
    <dbReference type="NCBI Taxonomy" id="1070528"/>
    <lineage>
        <taxon>unclassified sequences</taxon>
        <taxon>metagenomes</taxon>
        <taxon>organismal metagenomes</taxon>
    </lineage>
</organism>
<dbReference type="EMBL" id="MT142070">
    <property type="protein sequence ID" value="QJA74041.1"/>
    <property type="molecule type" value="Genomic_DNA"/>
</dbReference>
<accession>A0A6M3JXF7</accession>
<dbReference type="InterPro" id="IPR059222">
    <property type="entry name" value="NGO0469-like"/>
</dbReference>
<gene>
    <name evidence="3" type="ORF">MM415A02115_0010</name>
    <name evidence="2" type="ORF">MM415B00382_0022</name>
</gene>
<reference evidence="3" key="1">
    <citation type="submission" date="2020-03" db="EMBL/GenBank/DDBJ databases">
        <title>The deep terrestrial virosphere.</title>
        <authorList>
            <person name="Holmfeldt K."/>
            <person name="Nilsson E."/>
            <person name="Simone D."/>
            <person name="Lopez-Fernandez M."/>
            <person name="Wu X."/>
            <person name="de Brujin I."/>
            <person name="Lundin D."/>
            <person name="Andersson A."/>
            <person name="Bertilsson S."/>
            <person name="Dopson M."/>
        </authorList>
    </citation>
    <scope>NUCLEOTIDE SEQUENCE</scope>
    <source>
        <strain evidence="3">MM415A02115</strain>
        <strain evidence="2">MM415B00382</strain>
    </source>
</reference>
<evidence type="ECO:0000313" key="3">
    <source>
        <dbReference type="EMBL" id="QJA74041.1"/>
    </source>
</evidence>
<dbReference type="NCBIfam" id="NF046043">
    <property type="entry name" value="rep_init_NGO0469"/>
    <property type="match status" value="1"/>
</dbReference>
<feature type="region of interest" description="Disordered" evidence="1">
    <location>
        <begin position="148"/>
        <end position="172"/>
    </location>
</feature>
<feature type="compositionally biased region" description="Acidic residues" evidence="1">
    <location>
        <begin position="155"/>
        <end position="172"/>
    </location>
</feature>
<protein>
    <submittedName>
        <fullName evidence="3">Uncharacterized protein</fullName>
    </submittedName>
</protein>
<evidence type="ECO:0000313" key="2">
    <source>
        <dbReference type="EMBL" id="QJA65632.1"/>
    </source>
</evidence>
<evidence type="ECO:0000256" key="1">
    <source>
        <dbReference type="SAM" id="MobiDB-lite"/>
    </source>
</evidence>
<dbReference type="EMBL" id="MT141542">
    <property type="protein sequence ID" value="QJA65632.1"/>
    <property type="molecule type" value="Genomic_DNA"/>
</dbReference>
<proteinExistence type="predicted"/>
<name>A0A6M3JXF7_9ZZZZ</name>
<dbReference type="AlphaFoldDB" id="A0A6M3JXF7"/>
<sequence length="172" mass="19016">MAIIAKNTGGGKAFVPCPSGLHQAVCCDVVDNGIVQTQWGDKHKITIRWQASEAMEDGKPYLIQKRYTNSLHEKAALRHDLESWRGKPFTEAELTGFDLEKLLNANGQIVVVHRQSDDGKTWANVQALTPIGKGMSKIGVRDYVREVDRQPVDEGPGDSDFTDDVPADEIPF</sequence>